<dbReference type="Pfam" id="PF00072">
    <property type="entry name" value="Response_reg"/>
    <property type="match status" value="1"/>
</dbReference>
<evidence type="ECO:0000259" key="15">
    <source>
        <dbReference type="PROSITE" id="PS50109"/>
    </source>
</evidence>
<dbReference type="PANTHER" id="PTHR45339:SF1">
    <property type="entry name" value="HYBRID SIGNAL TRANSDUCTION HISTIDINE KINASE J"/>
    <property type="match status" value="1"/>
</dbReference>
<comment type="catalytic activity">
    <reaction evidence="1">
        <text>ATP + protein L-histidine = ADP + protein N-phospho-L-histidine.</text>
        <dbReference type="EC" id="2.7.13.3"/>
    </reaction>
</comment>
<dbReference type="SUPFAM" id="SSF47384">
    <property type="entry name" value="Homodimeric domain of signal transducing histidine kinase"/>
    <property type="match status" value="1"/>
</dbReference>
<feature type="region of interest" description="Disordered" evidence="14">
    <location>
        <begin position="1"/>
        <end position="27"/>
    </location>
</feature>
<dbReference type="InterPro" id="IPR029016">
    <property type="entry name" value="GAF-like_dom_sf"/>
</dbReference>
<dbReference type="EC" id="2.7.13.3" evidence="4"/>
<dbReference type="InterPro" id="IPR003660">
    <property type="entry name" value="HAMP_dom"/>
</dbReference>
<evidence type="ECO:0000256" key="8">
    <source>
        <dbReference type="ARBA" id="ARBA00022777"/>
    </source>
</evidence>
<evidence type="ECO:0000256" key="2">
    <source>
        <dbReference type="ARBA" id="ARBA00004236"/>
    </source>
</evidence>
<feature type="domain" description="Histidine kinase" evidence="15">
    <location>
        <begin position="878"/>
        <end position="1109"/>
    </location>
</feature>
<evidence type="ECO:0000313" key="19">
    <source>
        <dbReference type="Proteomes" id="UP000326553"/>
    </source>
</evidence>
<dbReference type="PANTHER" id="PTHR45339">
    <property type="entry name" value="HYBRID SIGNAL TRANSDUCTION HISTIDINE KINASE J"/>
    <property type="match status" value="1"/>
</dbReference>
<dbReference type="GO" id="GO:0000155">
    <property type="term" value="F:phosphorelay sensor kinase activity"/>
    <property type="evidence" value="ECO:0007669"/>
    <property type="project" value="InterPro"/>
</dbReference>
<dbReference type="SUPFAM" id="SSF58104">
    <property type="entry name" value="Methyl-accepting chemotaxis protein (MCP) signaling domain"/>
    <property type="match status" value="3"/>
</dbReference>
<name>A0A5J6HQB9_STRAD</name>
<dbReference type="SUPFAM" id="SSF52172">
    <property type="entry name" value="CheY-like"/>
    <property type="match status" value="1"/>
</dbReference>
<dbReference type="Pfam" id="PF13185">
    <property type="entry name" value="GAF_2"/>
    <property type="match status" value="1"/>
</dbReference>
<protein>
    <recommendedName>
        <fullName evidence="11">Circadian input-output histidine kinase CikA</fullName>
        <ecNumber evidence="4">2.7.13.3</ecNumber>
    </recommendedName>
</protein>
<dbReference type="CDD" id="cd16922">
    <property type="entry name" value="HATPase_EvgS-ArcB-TorS-like"/>
    <property type="match status" value="1"/>
</dbReference>
<evidence type="ECO:0000256" key="4">
    <source>
        <dbReference type="ARBA" id="ARBA00012438"/>
    </source>
</evidence>
<dbReference type="FunFam" id="1.20.120.1530:FF:000002">
    <property type="entry name" value="Two-component osmosensing histidine kinase"/>
    <property type="match status" value="3"/>
</dbReference>
<keyword evidence="13" id="KW-0175">Coiled coil</keyword>
<comment type="subcellular location">
    <subcellularLocation>
        <location evidence="2">Cell membrane</location>
    </subcellularLocation>
</comment>
<evidence type="ECO:0000256" key="3">
    <source>
        <dbReference type="ARBA" id="ARBA00006402"/>
    </source>
</evidence>
<dbReference type="InterPro" id="IPR004358">
    <property type="entry name" value="Sig_transdc_His_kin-like_C"/>
</dbReference>
<feature type="compositionally biased region" description="Low complexity" evidence="14">
    <location>
        <begin position="1116"/>
        <end position="1130"/>
    </location>
</feature>
<keyword evidence="19" id="KW-1185">Reference proteome</keyword>
<evidence type="ECO:0000256" key="9">
    <source>
        <dbReference type="ARBA" id="ARBA00022989"/>
    </source>
</evidence>
<dbReference type="FunFam" id="3.30.565.10:FF:000010">
    <property type="entry name" value="Sensor histidine kinase RcsC"/>
    <property type="match status" value="1"/>
</dbReference>
<keyword evidence="6" id="KW-0808">Transferase</keyword>
<feature type="coiled-coil region" evidence="13">
    <location>
        <begin position="799"/>
        <end position="868"/>
    </location>
</feature>
<dbReference type="SMART" id="SM00304">
    <property type="entry name" value="HAMP"/>
    <property type="match status" value="7"/>
</dbReference>
<evidence type="ECO:0000256" key="5">
    <source>
        <dbReference type="ARBA" id="ARBA00022553"/>
    </source>
</evidence>
<evidence type="ECO:0000259" key="16">
    <source>
        <dbReference type="PROSITE" id="PS50110"/>
    </source>
</evidence>
<dbReference type="InterPro" id="IPR001789">
    <property type="entry name" value="Sig_transdc_resp-reg_receiver"/>
</dbReference>
<comment type="similarity">
    <text evidence="3">In the N-terminal section; belongs to the phytochrome family.</text>
</comment>
<feature type="compositionally biased region" description="Basic and acidic residues" evidence="14">
    <location>
        <begin position="1131"/>
        <end position="1142"/>
    </location>
</feature>
<keyword evidence="9" id="KW-1133">Transmembrane helix</keyword>
<reference evidence="18 19" key="1">
    <citation type="submission" date="2017-09" db="EMBL/GenBank/DDBJ databases">
        <authorList>
            <person name="Lee N."/>
            <person name="Cho B.-K."/>
        </authorList>
    </citation>
    <scope>NUCLEOTIDE SEQUENCE [LARGE SCALE GENOMIC DNA]</scope>
    <source>
        <strain evidence="18 19">ATCC 12461</strain>
    </source>
</reference>
<evidence type="ECO:0000259" key="17">
    <source>
        <dbReference type="PROSITE" id="PS50885"/>
    </source>
</evidence>
<feature type="domain" description="HAMP" evidence="17">
    <location>
        <begin position="483"/>
        <end position="535"/>
    </location>
</feature>
<keyword evidence="5 12" id="KW-0597">Phosphoprotein</keyword>
<feature type="modified residue" description="4-aspartylphosphate" evidence="12">
    <location>
        <position position="1363"/>
    </location>
</feature>
<dbReference type="SUPFAM" id="SSF55874">
    <property type="entry name" value="ATPase domain of HSP90 chaperone/DNA topoisomerase II/histidine kinase"/>
    <property type="match status" value="1"/>
</dbReference>
<evidence type="ECO:0000313" key="18">
    <source>
        <dbReference type="EMBL" id="QEV20531.1"/>
    </source>
</evidence>
<dbReference type="Gene3D" id="3.30.450.40">
    <property type="match status" value="1"/>
</dbReference>
<feature type="domain" description="HAMP" evidence="17">
    <location>
        <begin position="575"/>
        <end position="627"/>
    </location>
</feature>
<dbReference type="EMBL" id="CP023695">
    <property type="protein sequence ID" value="QEV20531.1"/>
    <property type="molecule type" value="Genomic_DNA"/>
</dbReference>
<feature type="domain" description="HAMP" evidence="17">
    <location>
        <begin position="391"/>
        <end position="443"/>
    </location>
</feature>
<dbReference type="SMART" id="SM00387">
    <property type="entry name" value="HATPase_c"/>
    <property type="match status" value="1"/>
</dbReference>
<dbReference type="InterPro" id="IPR003661">
    <property type="entry name" value="HisK_dim/P_dom"/>
</dbReference>
<evidence type="ECO:0000256" key="1">
    <source>
        <dbReference type="ARBA" id="ARBA00000085"/>
    </source>
</evidence>
<dbReference type="CDD" id="cd06225">
    <property type="entry name" value="HAMP"/>
    <property type="match status" value="7"/>
</dbReference>
<dbReference type="Pfam" id="PF00672">
    <property type="entry name" value="HAMP"/>
    <property type="match status" value="7"/>
</dbReference>
<dbReference type="InterPro" id="IPR036890">
    <property type="entry name" value="HATPase_C_sf"/>
</dbReference>
<dbReference type="RefSeq" id="WP_055534610.1">
    <property type="nucleotide sequence ID" value="NZ_CP023695.1"/>
</dbReference>
<dbReference type="InterPro" id="IPR003594">
    <property type="entry name" value="HATPase_dom"/>
</dbReference>
<keyword evidence="7" id="KW-0812">Transmembrane</keyword>
<dbReference type="PROSITE" id="PS50110">
    <property type="entry name" value="RESPONSE_REGULATORY"/>
    <property type="match status" value="1"/>
</dbReference>
<feature type="domain" description="HAMP" evidence="17">
    <location>
        <begin position="207"/>
        <end position="259"/>
    </location>
</feature>
<dbReference type="InterPro" id="IPR036097">
    <property type="entry name" value="HisK_dim/P_sf"/>
</dbReference>
<dbReference type="PROSITE" id="PS50109">
    <property type="entry name" value="HIS_KIN"/>
    <property type="match status" value="1"/>
</dbReference>
<dbReference type="GO" id="GO:0005886">
    <property type="term" value="C:plasma membrane"/>
    <property type="evidence" value="ECO:0007669"/>
    <property type="project" value="UniProtKB-SubCell"/>
</dbReference>
<dbReference type="InterPro" id="IPR005467">
    <property type="entry name" value="His_kinase_dom"/>
</dbReference>
<feature type="domain" description="HAMP" evidence="17">
    <location>
        <begin position="115"/>
        <end position="167"/>
    </location>
</feature>
<dbReference type="Gene3D" id="1.20.120.1530">
    <property type="match status" value="4"/>
</dbReference>
<evidence type="ECO:0000256" key="11">
    <source>
        <dbReference type="ARBA" id="ARBA00074306"/>
    </source>
</evidence>
<evidence type="ECO:0000256" key="6">
    <source>
        <dbReference type="ARBA" id="ARBA00022679"/>
    </source>
</evidence>
<feature type="domain" description="HAMP" evidence="17">
    <location>
        <begin position="29"/>
        <end position="75"/>
    </location>
</feature>
<evidence type="ECO:0000256" key="13">
    <source>
        <dbReference type="SAM" id="Coils"/>
    </source>
</evidence>
<dbReference type="SMART" id="SM00065">
    <property type="entry name" value="GAF"/>
    <property type="match status" value="1"/>
</dbReference>
<dbReference type="KEGG" id="salw:CP975_25985"/>
<organism evidence="18 19">
    <name type="scientific">Streptomyces alboniger</name>
    <dbReference type="NCBI Taxonomy" id="132473"/>
    <lineage>
        <taxon>Bacteria</taxon>
        <taxon>Bacillati</taxon>
        <taxon>Actinomycetota</taxon>
        <taxon>Actinomycetes</taxon>
        <taxon>Kitasatosporales</taxon>
        <taxon>Streptomycetaceae</taxon>
        <taxon>Streptomyces</taxon>
        <taxon>Streptomyces aurantiacus group</taxon>
    </lineage>
</organism>
<keyword evidence="10" id="KW-0902">Two-component regulatory system</keyword>
<dbReference type="Pfam" id="PF02518">
    <property type="entry name" value="HATPase_c"/>
    <property type="match status" value="1"/>
</dbReference>
<feature type="domain" description="Response regulatory" evidence="16">
    <location>
        <begin position="1313"/>
        <end position="1430"/>
    </location>
</feature>
<proteinExistence type="inferred from homology"/>
<feature type="compositionally biased region" description="Basic and acidic residues" evidence="14">
    <location>
        <begin position="1"/>
        <end position="10"/>
    </location>
</feature>
<evidence type="ECO:0000256" key="14">
    <source>
        <dbReference type="SAM" id="MobiDB-lite"/>
    </source>
</evidence>
<dbReference type="Gene3D" id="3.30.565.10">
    <property type="entry name" value="Histidine kinase-like ATPase, C-terminal domain"/>
    <property type="match status" value="1"/>
</dbReference>
<dbReference type="SUPFAM" id="SSF55781">
    <property type="entry name" value="GAF domain-like"/>
    <property type="match status" value="1"/>
</dbReference>
<keyword evidence="8" id="KW-0418">Kinase</keyword>
<dbReference type="CDD" id="cd17546">
    <property type="entry name" value="REC_hyHK_CKI1_RcsC-like"/>
    <property type="match status" value="1"/>
</dbReference>
<dbReference type="InterPro" id="IPR003018">
    <property type="entry name" value="GAF"/>
</dbReference>
<evidence type="ECO:0000256" key="10">
    <source>
        <dbReference type="ARBA" id="ARBA00023012"/>
    </source>
</evidence>
<dbReference type="PROSITE" id="PS50885">
    <property type="entry name" value="HAMP"/>
    <property type="match status" value="7"/>
</dbReference>
<evidence type="ECO:0000256" key="12">
    <source>
        <dbReference type="PROSITE-ProRule" id="PRU00169"/>
    </source>
</evidence>
<dbReference type="SMART" id="SM00388">
    <property type="entry name" value="HisKA"/>
    <property type="match status" value="1"/>
</dbReference>
<dbReference type="Gene3D" id="3.40.50.2300">
    <property type="match status" value="1"/>
</dbReference>
<evidence type="ECO:0000256" key="7">
    <source>
        <dbReference type="ARBA" id="ARBA00022692"/>
    </source>
</evidence>
<dbReference type="SMART" id="SM00448">
    <property type="entry name" value="REC"/>
    <property type="match status" value="1"/>
</dbReference>
<dbReference type="InterPro" id="IPR011006">
    <property type="entry name" value="CheY-like_superfamily"/>
</dbReference>
<dbReference type="PRINTS" id="PR00344">
    <property type="entry name" value="BCTRLSENSOR"/>
</dbReference>
<accession>A0A5J6HQB9</accession>
<dbReference type="OrthoDB" id="9810730at2"/>
<dbReference type="Gene3D" id="1.10.287.130">
    <property type="match status" value="1"/>
</dbReference>
<sequence>MAEAAVEKGRSVPRSRTSHEGGGVGEPELRQLLAGLTAVRDGDFGTRLPDEGDGLIGEIASVFNGMVDQLSLFTSEVTRVAREVGTEGTLGGQAVVPGVSGTWADLTDNVNAMAGNLTTQVRDIAQVATAVAKGDLSQKIDVDARGEILELKETVNTMVDQLSAFADEVTRVAREVGSEGRLGGQAQVPGVGGVWRDLTDSVNLMAGNLTDQVRNIAQVTTAVAKGDLSQKIKVNARGEILELKETINTMVDQLSSFADEVTRMARDVGTEGILGGQADVKGVSGTWRDLTDSVNSMAGNLTDQVRSIAQVATAVAGGDLSQKIKVNARGEILELKETINTMVDQLSAFADEVTRVAREVGTEGNLGGQATVRGVSGTWKDLTDNVNVMASNLTGQVRSIAQVATAVARGDLSQKITVEAKGEVAALAGGINTMVDTLSAFADEVTRVAREVGTEGQLGGQARVPNVAGTWKDLTDNVNSMANNLTNQVRNIALVTTAVANGDLSKKIDVDARGEILELKTTINTMVDQLSAFAAEVTRVAREVGSEGRLGGQAEVEGVSGTWKRLTENVNELAGNLTRQVRAIAEVTSAVAEGDLTRSITVDASGEVAELKDNINAMVESLRETTLANQEQDWLKSNIARISGLLQGHRDLAVVAELVMDELTPLVGAQYGAFYLAEDADGSADLTLVGSYGRPADRAEGGRFRLGESLVGQAARSRRPITVDRLPADYVISSGLGQAAPGSLIVVPILVEDQVLGVIELASFEQFTPVHRDFLEQLMETLGVNVNTIVANARTDELLDESQRLTAELQARSAELQVQQDELQRSNAELEEKAALLAAQNRDIETKNLEIEQARQELEARAQQLSLTSKYKSEFLANMSHELRTPLNSLLILAQLLAQNPTRNLTAKQVEYAGIIHSAGSDLLQLINDILDLSKVEAGKMDINPERVAMRKLLDYVEATFRPMTTQKHLGFTISTAPDVPSELHTDDSRLRQVLRNLLSNAVKFTERGSVELRIEMAGDSEVPASVRRGEAMLAFRVKDTGIGIAEHQLEAIFGAFQQADGTTSRKYGGTGLGLSISREIAHLLGGVVVAASTQGQGSTFTLYLPVDRAEWGTTADAAPVARATPARPVGDGRGDRPDPAPRRKRRLLVVEGRARGLLSLVAESAVADLSGGRDLSAKAAEEDIEVITAVGPVEAAESLAAGACHCVVLELDMPKDEALRFLDAMDGDTAATSVPVLAHNSRRLDPAHEQQLQSRSRTRPLELISSLDELRERIALHLSAEQPGDVVPLVRGEEAGEQQLPQVVGGSLSGRVVLVVDDDARNLYAISGILEMHGIEVLHAENGRKGIETLRANPEIDLVLMDVMMPEMDGYAATTEIRQDPAYATLPIVAVTAKAMPGDREKSLASGASDYVTKPVDADDLIACIGRWLSEEPAAQ</sequence>
<dbReference type="Pfam" id="PF00512">
    <property type="entry name" value="HisKA"/>
    <property type="match status" value="1"/>
</dbReference>
<dbReference type="Proteomes" id="UP000326553">
    <property type="component" value="Chromosome"/>
</dbReference>
<gene>
    <name evidence="18" type="ORF">CP975_25985</name>
</gene>
<feature type="region of interest" description="Disordered" evidence="14">
    <location>
        <begin position="1116"/>
        <end position="1145"/>
    </location>
</feature>
<keyword evidence="9" id="KW-0472">Membrane</keyword>
<feature type="domain" description="HAMP" evidence="17">
    <location>
        <begin position="299"/>
        <end position="351"/>
    </location>
</feature>
<dbReference type="CDD" id="cd00082">
    <property type="entry name" value="HisKA"/>
    <property type="match status" value="1"/>
</dbReference>